<sequence length="137" mass="15201">MKRSANLLAQLLSSACLRRSRTRIPCLPATPRVFCTCTLVWGASINRVTADEMNVENMLRLSRKHAYRGKRSSTKTGRHSFLLCSPHGPFNSRNLMSPGWQPEKKRLVWAGVPRTSVLKGVLSLKGVSILVMLPVSG</sequence>
<protein>
    <submittedName>
        <fullName evidence="1">Uncharacterized protein</fullName>
    </submittedName>
</protein>
<evidence type="ECO:0000313" key="1">
    <source>
        <dbReference type="EMBL" id="RDX40721.1"/>
    </source>
</evidence>
<name>A0A371CKA5_9APHY</name>
<proteinExistence type="predicted"/>
<reference evidence="1 2" key="1">
    <citation type="journal article" date="2018" name="Biotechnol. Biofuels">
        <title>Integrative visual omics of the white-rot fungus Polyporus brumalis exposes the biotechnological potential of its oxidative enzymes for delignifying raw plant biomass.</title>
        <authorList>
            <person name="Miyauchi S."/>
            <person name="Rancon A."/>
            <person name="Drula E."/>
            <person name="Hage H."/>
            <person name="Chaduli D."/>
            <person name="Favel A."/>
            <person name="Grisel S."/>
            <person name="Henrissat B."/>
            <person name="Herpoel-Gimbert I."/>
            <person name="Ruiz-Duenas F.J."/>
            <person name="Chevret D."/>
            <person name="Hainaut M."/>
            <person name="Lin J."/>
            <person name="Wang M."/>
            <person name="Pangilinan J."/>
            <person name="Lipzen A."/>
            <person name="Lesage-Meessen L."/>
            <person name="Navarro D."/>
            <person name="Riley R."/>
            <person name="Grigoriev I.V."/>
            <person name="Zhou S."/>
            <person name="Raouche S."/>
            <person name="Rosso M.N."/>
        </authorList>
    </citation>
    <scope>NUCLEOTIDE SEQUENCE [LARGE SCALE GENOMIC DNA]</scope>
    <source>
        <strain evidence="1 2">BRFM 1820</strain>
    </source>
</reference>
<dbReference type="PROSITE" id="PS51257">
    <property type="entry name" value="PROKAR_LIPOPROTEIN"/>
    <property type="match status" value="1"/>
</dbReference>
<dbReference type="AlphaFoldDB" id="A0A371CKA5"/>
<keyword evidence="2" id="KW-1185">Reference proteome</keyword>
<accession>A0A371CKA5</accession>
<dbReference type="Proteomes" id="UP000256964">
    <property type="component" value="Unassembled WGS sequence"/>
</dbReference>
<evidence type="ECO:0000313" key="2">
    <source>
        <dbReference type="Proteomes" id="UP000256964"/>
    </source>
</evidence>
<dbReference type="EMBL" id="KZ857540">
    <property type="protein sequence ID" value="RDX40721.1"/>
    <property type="molecule type" value="Genomic_DNA"/>
</dbReference>
<gene>
    <name evidence="1" type="ORF">OH76DRAFT_308389</name>
</gene>
<organism evidence="1 2">
    <name type="scientific">Lentinus brumalis</name>
    <dbReference type="NCBI Taxonomy" id="2498619"/>
    <lineage>
        <taxon>Eukaryota</taxon>
        <taxon>Fungi</taxon>
        <taxon>Dikarya</taxon>
        <taxon>Basidiomycota</taxon>
        <taxon>Agaricomycotina</taxon>
        <taxon>Agaricomycetes</taxon>
        <taxon>Polyporales</taxon>
        <taxon>Polyporaceae</taxon>
        <taxon>Lentinus</taxon>
    </lineage>
</organism>